<feature type="domain" description="AbiEi antitoxin C-terminal" evidence="1">
    <location>
        <begin position="67"/>
        <end position="209"/>
    </location>
</feature>
<dbReference type="Pfam" id="PF09407">
    <property type="entry name" value="AbiEi_1"/>
    <property type="match status" value="1"/>
</dbReference>
<evidence type="ECO:0000313" key="4">
    <source>
        <dbReference type="Proteomes" id="UP000265509"/>
    </source>
</evidence>
<keyword evidence="4" id="KW-1185">Reference proteome</keyword>
<evidence type="ECO:0000259" key="2">
    <source>
        <dbReference type="Pfam" id="PF13338"/>
    </source>
</evidence>
<dbReference type="InterPro" id="IPR025159">
    <property type="entry name" value="AbiEi_N"/>
</dbReference>
<evidence type="ECO:0000313" key="3">
    <source>
        <dbReference type="EMBL" id="RLQ22596.1"/>
    </source>
</evidence>
<accession>A0A3L7DZD6</accession>
<name>A0A3L7DZD6_9GAMM</name>
<evidence type="ECO:0000259" key="1">
    <source>
        <dbReference type="Pfam" id="PF09407"/>
    </source>
</evidence>
<dbReference type="AlphaFoldDB" id="A0A3L7DZD6"/>
<gene>
    <name evidence="3" type="ORF">DWB85_06325</name>
</gene>
<feature type="domain" description="AbiEi antitoxin N-terminal" evidence="2">
    <location>
        <begin position="6"/>
        <end position="57"/>
    </location>
</feature>
<dbReference type="Pfam" id="PF13338">
    <property type="entry name" value="AbiEi_4"/>
    <property type="match status" value="1"/>
</dbReference>
<comment type="caution">
    <text evidence="3">The sequence shown here is derived from an EMBL/GenBank/DDBJ whole genome shotgun (WGS) entry which is preliminary data.</text>
</comment>
<dbReference type="Proteomes" id="UP000265509">
    <property type="component" value="Unassembled WGS sequence"/>
</dbReference>
<dbReference type="OrthoDB" id="42441at2"/>
<reference evidence="3 4" key="1">
    <citation type="submission" date="2018-07" db="EMBL/GenBank/DDBJ databases">
        <title>Halioglobus sp. genome submission.</title>
        <authorList>
            <person name="Ye M.-Q."/>
            <person name="Du Z.-J."/>
        </authorList>
    </citation>
    <scope>NUCLEOTIDE SEQUENCE [LARGE SCALE GENOMIC DNA]</scope>
    <source>
        <strain evidence="3 4">U0301</strain>
    </source>
</reference>
<dbReference type="InterPro" id="IPR018547">
    <property type="entry name" value="AbiEi_C"/>
</dbReference>
<proteinExistence type="predicted"/>
<sequence length="260" mass="28611">MAAKDLIETLASKGRYSFTSAEAREALRVSPDASKLALNRLTRQGLIATPARGFYVIIPPEYRSLGCLPAEQFIPDLMNVKGLNYYAGLLSAAQYYGAAHQRPQEFQVFVQKNRRPLHCGKVRVQFIARKKINDVPTQMFNTSRGVLKVSTPEATAIDLAGYPEHVGGLDQVATILSELAEQIDGSALAAAAATAPITWLQRLGYILELVDAEKAAADICEYVREHAREYTMLIPGNDNEAGIRNPKWKLVVNAELQPDI</sequence>
<protein>
    <submittedName>
        <fullName evidence="3">Uncharacterized protein</fullName>
    </submittedName>
</protein>
<dbReference type="RefSeq" id="WP_117953367.1">
    <property type="nucleotide sequence ID" value="NZ_QRAN01000005.1"/>
</dbReference>
<dbReference type="EMBL" id="QRAN01000005">
    <property type="protein sequence ID" value="RLQ22596.1"/>
    <property type="molecule type" value="Genomic_DNA"/>
</dbReference>
<organism evidence="3 4">
    <name type="scientific">Seongchinamella sediminis</name>
    <dbReference type="NCBI Taxonomy" id="2283635"/>
    <lineage>
        <taxon>Bacteria</taxon>
        <taxon>Pseudomonadati</taxon>
        <taxon>Pseudomonadota</taxon>
        <taxon>Gammaproteobacteria</taxon>
        <taxon>Cellvibrionales</taxon>
        <taxon>Halieaceae</taxon>
        <taxon>Seongchinamella</taxon>
    </lineage>
</organism>